<reference evidence="2 3" key="1">
    <citation type="submission" date="2015-12" db="EMBL/GenBank/DDBJ databases">
        <title>Draft genome sequence of Moniliophthora roreri, the causal agent of frosty pod rot of cacao.</title>
        <authorList>
            <person name="Aime M.C."/>
            <person name="Diaz-Valderrama J.R."/>
            <person name="Kijpornyongpan T."/>
            <person name="Phillips-Mora W."/>
        </authorList>
    </citation>
    <scope>NUCLEOTIDE SEQUENCE [LARGE SCALE GENOMIC DNA]</scope>
    <source>
        <strain evidence="2 3">MCA 2952</strain>
    </source>
</reference>
<dbReference type="Proteomes" id="UP000054988">
    <property type="component" value="Unassembled WGS sequence"/>
</dbReference>
<name>A0A0W0F882_MONRR</name>
<evidence type="ECO:0000313" key="2">
    <source>
        <dbReference type="EMBL" id="KTB32538.1"/>
    </source>
</evidence>
<comment type="caution">
    <text evidence="2">The sequence shown here is derived from an EMBL/GenBank/DDBJ whole genome shotgun (WGS) entry which is preliminary data.</text>
</comment>
<dbReference type="Pfam" id="PF18758">
    <property type="entry name" value="KDZ"/>
    <property type="match status" value="1"/>
</dbReference>
<evidence type="ECO:0000313" key="3">
    <source>
        <dbReference type="Proteomes" id="UP000054988"/>
    </source>
</evidence>
<gene>
    <name evidence="2" type="ORF">WG66_14890</name>
</gene>
<sequence length="204" mass="22946">MEICANINDSESSCEEKWKNMNDKHMAKYWNVFDIQGWFVMLCHHSFMLKAVDMVYSGEQRKYLLAVLHILLEAIEDEQEMLNEKPLVEGLMLRDPEGVSCGYDLACQLIKTGLKSPLHAAALQDRLIMLIGKGVVKRPGGDLDAAQEIHDIQNAGNKVRPPIETKCAKTGGKSEVHLDDGKEEEHNDRARAEKVLNALLDVFS</sequence>
<proteinExistence type="predicted"/>
<feature type="region of interest" description="Disordered" evidence="1">
    <location>
        <begin position="167"/>
        <end position="190"/>
    </location>
</feature>
<evidence type="ECO:0000256" key="1">
    <source>
        <dbReference type="SAM" id="MobiDB-lite"/>
    </source>
</evidence>
<dbReference type="AlphaFoldDB" id="A0A0W0F882"/>
<accession>A0A0W0F882</accession>
<protein>
    <submittedName>
        <fullName evidence="2">Uncharacterized protein</fullName>
    </submittedName>
</protein>
<dbReference type="InterPro" id="IPR040521">
    <property type="entry name" value="KDZ"/>
</dbReference>
<dbReference type="EMBL" id="LATX01002215">
    <property type="protein sequence ID" value="KTB32538.1"/>
    <property type="molecule type" value="Genomic_DNA"/>
</dbReference>
<organism evidence="2 3">
    <name type="scientific">Moniliophthora roreri</name>
    <name type="common">Frosty pod rot fungus</name>
    <name type="synonym">Monilia roreri</name>
    <dbReference type="NCBI Taxonomy" id="221103"/>
    <lineage>
        <taxon>Eukaryota</taxon>
        <taxon>Fungi</taxon>
        <taxon>Dikarya</taxon>
        <taxon>Basidiomycota</taxon>
        <taxon>Agaricomycotina</taxon>
        <taxon>Agaricomycetes</taxon>
        <taxon>Agaricomycetidae</taxon>
        <taxon>Agaricales</taxon>
        <taxon>Marasmiineae</taxon>
        <taxon>Marasmiaceae</taxon>
        <taxon>Moniliophthora</taxon>
    </lineage>
</organism>